<evidence type="ECO:0000256" key="2">
    <source>
        <dbReference type="ARBA" id="ARBA00022801"/>
    </source>
</evidence>
<dbReference type="Proteomes" id="UP000799439">
    <property type="component" value="Unassembled WGS sequence"/>
</dbReference>
<dbReference type="Pfam" id="PF00326">
    <property type="entry name" value="Peptidase_S9"/>
    <property type="match status" value="1"/>
</dbReference>
<evidence type="ECO:0000256" key="1">
    <source>
        <dbReference type="ARBA" id="ARBA00010040"/>
    </source>
</evidence>
<dbReference type="SUPFAM" id="SSF53474">
    <property type="entry name" value="alpha/beta-Hydrolases"/>
    <property type="match status" value="1"/>
</dbReference>
<evidence type="ECO:0000313" key="6">
    <source>
        <dbReference type="Proteomes" id="UP000799439"/>
    </source>
</evidence>
<organism evidence="5 6">
    <name type="scientific">Myriangium duriaei CBS 260.36</name>
    <dbReference type="NCBI Taxonomy" id="1168546"/>
    <lineage>
        <taxon>Eukaryota</taxon>
        <taxon>Fungi</taxon>
        <taxon>Dikarya</taxon>
        <taxon>Ascomycota</taxon>
        <taxon>Pezizomycotina</taxon>
        <taxon>Dothideomycetes</taxon>
        <taxon>Dothideomycetidae</taxon>
        <taxon>Myriangiales</taxon>
        <taxon>Myriangiaceae</taxon>
        <taxon>Myriangium</taxon>
    </lineage>
</organism>
<dbReference type="PANTHER" id="PTHR42776">
    <property type="entry name" value="SERINE PEPTIDASE S9 FAMILY MEMBER"/>
    <property type="match status" value="1"/>
</dbReference>
<comment type="caution">
    <text evidence="5">The sequence shown here is derived from an EMBL/GenBank/DDBJ whole genome shotgun (WGS) entry which is preliminary data.</text>
</comment>
<keyword evidence="6" id="KW-1185">Reference proteome</keyword>
<dbReference type="GO" id="GO:0006508">
    <property type="term" value="P:proteolysis"/>
    <property type="evidence" value="ECO:0007669"/>
    <property type="project" value="InterPro"/>
</dbReference>
<evidence type="ECO:0000256" key="3">
    <source>
        <dbReference type="ARBA" id="ARBA00032829"/>
    </source>
</evidence>
<dbReference type="OrthoDB" id="43744at2759"/>
<sequence length="403" mass="43671">MCNAVEGTADSSFIVCSVSVVDGEWRRELGGDTFCAGEVRACGDEIVAKVKNDLYDELHRGSEKVIFRDLCDISFYDTIKSPSNPSEVIVAMVKSTINEPSQVYTFTTSSPTPVQISSHASTFSDPAAVTIEIHTPSQDNAVELDGILFAPRLACTNGRPTRPLPTFVQPHGGPYGRITSNFWPDFGVAQILLRGGYAVFLPNYRGGAGHGQKFASPYKMGEHDHDDVVALVQKTIDMGLADKSNLIIGGWSQGGFLTYLSAVRNGTHRLGWSYKGGVAGAGVSDGDAMALTSDVPGFEGAMNGGAPWESAKDSLASRQGSSLWAFKEAADAGRVPPMLLLHGEVDERVPVTQAWGFQRACRGRGIPCQMVTYPRAGHTPRERNQWLDIYRRTLKFCDSHFNT</sequence>
<dbReference type="AlphaFoldDB" id="A0A9P4JCQ5"/>
<reference evidence="5" key="1">
    <citation type="journal article" date="2020" name="Stud. Mycol.">
        <title>101 Dothideomycetes genomes: a test case for predicting lifestyles and emergence of pathogens.</title>
        <authorList>
            <person name="Haridas S."/>
            <person name="Albert R."/>
            <person name="Binder M."/>
            <person name="Bloem J."/>
            <person name="Labutti K."/>
            <person name="Salamov A."/>
            <person name="Andreopoulos B."/>
            <person name="Baker S."/>
            <person name="Barry K."/>
            <person name="Bills G."/>
            <person name="Bluhm B."/>
            <person name="Cannon C."/>
            <person name="Castanera R."/>
            <person name="Culley D."/>
            <person name="Daum C."/>
            <person name="Ezra D."/>
            <person name="Gonzalez J."/>
            <person name="Henrissat B."/>
            <person name="Kuo A."/>
            <person name="Liang C."/>
            <person name="Lipzen A."/>
            <person name="Lutzoni F."/>
            <person name="Magnuson J."/>
            <person name="Mondo S."/>
            <person name="Nolan M."/>
            <person name="Ohm R."/>
            <person name="Pangilinan J."/>
            <person name="Park H.-J."/>
            <person name="Ramirez L."/>
            <person name="Alfaro M."/>
            <person name="Sun H."/>
            <person name="Tritt A."/>
            <person name="Yoshinaga Y."/>
            <person name="Zwiers L.-H."/>
            <person name="Turgeon B."/>
            <person name="Goodwin S."/>
            <person name="Spatafora J."/>
            <person name="Crous P."/>
            <person name="Grigoriev I."/>
        </authorList>
    </citation>
    <scope>NUCLEOTIDE SEQUENCE</scope>
    <source>
        <strain evidence="5">CBS 260.36</strain>
    </source>
</reference>
<keyword evidence="2" id="KW-0378">Hydrolase</keyword>
<dbReference type="InterPro" id="IPR001375">
    <property type="entry name" value="Peptidase_S9_cat"/>
</dbReference>
<protein>
    <recommendedName>
        <fullName evidence="3">Dipeptidyl-peptidase V</fullName>
    </recommendedName>
</protein>
<name>A0A9P4JCQ5_9PEZI</name>
<dbReference type="EMBL" id="ML996081">
    <property type="protein sequence ID" value="KAF2158210.1"/>
    <property type="molecule type" value="Genomic_DNA"/>
</dbReference>
<gene>
    <name evidence="5" type="ORF">K461DRAFT_274453</name>
</gene>
<dbReference type="InterPro" id="IPR029058">
    <property type="entry name" value="AB_hydrolase_fold"/>
</dbReference>
<dbReference type="GO" id="GO:0004252">
    <property type="term" value="F:serine-type endopeptidase activity"/>
    <property type="evidence" value="ECO:0007669"/>
    <property type="project" value="TreeGrafter"/>
</dbReference>
<accession>A0A9P4JCQ5</accession>
<comment type="similarity">
    <text evidence="1">Belongs to the peptidase S9C family.</text>
</comment>
<dbReference type="Gene3D" id="3.40.50.1820">
    <property type="entry name" value="alpha/beta hydrolase"/>
    <property type="match status" value="1"/>
</dbReference>
<feature type="domain" description="Peptidase S9 prolyl oligopeptidase catalytic" evidence="4">
    <location>
        <begin position="189"/>
        <end position="402"/>
    </location>
</feature>
<evidence type="ECO:0000313" key="5">
    <source>
        <dbReference type="EMBL" id="KAF2158210.1"/>
    </source>
</evidence>
<dbReference type="PANTHER" id="PTHR42776:SF27">
    <property type="entry name" value="DIPEPTIDYL PEPTIDASE FAMILY MEMBER 6"/>
    <property type="match status" value="1"/>
</dbReference>
<proteinExistence type="inferred from homology"/>
<evidence type="ECO:0000259" key="4">
    <source>
        <dbReference type="Pfam" id="PF00326"/>
    </source>
</evidence>